<name>A0AAN9M916_CANGL</name>
<evidence type="ECO:0000313" key="1">
    <source>
        <dbReference type="EMBL" id="KAK7349706.1"/>
    </source>
</evidence>
<sequence>MLSPPPHLVSCRTLLDMTNYNTLFCYLFHQEFLHSVSMDTNSIDFDLQIQTIGAKALFSGTHYLVDIRLQSSEFQSHTQIFLSYLSFGGEPLDPDSSVKSTERLDCLFANLIVIPDLHSCFHNYLIQFMQINLKRSRTKIDVHKEVAKIVEVEEILAEDEDFDVGEVP</sequence>
<proteinExistence type="predicted"/>
<dbReference type="Proteomes" id="UP001367508">
    <property type="component" value="Unassembled WGS sequence"/>
</dbReference>
<evidence type="ECO:0000313" key="2">
    <source>
        <dbReference type="Proteomes" id="UP001367508"/>
    </source>
</evidence>
<accession>A0AAN9M916</accession>
<gene>
    <name evidence="1" type="ORF">VNO77_07296</name>
</gene>
<protein>
    <submittedName>
        <fullName evidence="1">Uncharacterized protein</fullName>
    </submittedName>
</protein>
<reference evidence="1 2" key="1">
    <citation type="submission" date="2024-01" db="EMBL/GenBank/DDBJ databases">
        <title>The genomes of 5 underutilized Papilionoideae crops provide insights into root nodulation and disease resistanc.</title>
        <authorList>
            <person name="Jiang F."/>
        </authorList>
    </citation>
    <scope>NUCLEOTIDE SEQUENCE [LARGE SCALE GENOMIC DNA]</scope>
    <source>
        <strain evidence="1">LVBAO_FW01</strain>
        <tissue evidence="1">Leaves</tissue>
    </source>
</reference>
<dbReference type="EMBL" id="JAYMYQ010000002">
    <property type="protein sequence ID" value="KAK7349706.1"/>
    <property type="molecule type" value="Genomic_DNA"/>
</dbReference>
<comment type="caution">
    <text evidence="1">The sequence shown here is derived from an EMBL/GenBank/DDBJ whole genome shotgun (WGS) entry which is preliminary data.</text>
</comment>
<organism evidence="1 2">
    <name type="scientific">Canavalia gladiata</name>
    <name type="common">Sword bean</name>
    <name type="synonym">Dolichos gladiatus</name>
    <dbReference type="NCBI Taxonomy" id="3824"/>
    <lineage>
        <taxon>Eukaryota</taxon>
        <taxon>Viridiplantae</taxon>
        <taxon>Streptophyta</taxon>
        <taxon>Embryophyta</taxon>
        <taxon>Tracheophyta</taxon>
        <taxon>Spermatophyta</taxon>
        <taxon>Magnoliopsida</taxon>
        <taxon>eudicotyledons</taxon>
        <taxon>Gunneridae</taxon>
        <taxon>Pentapetalae</taxon>
        <taxon>rosids</taxon>
        <taxon>fabids</taxon>
        <taxon>Fabales</taxon>
        <taxon>Fabaceae</taxon>
        <taxon>Papilionoideae</taxon>
        <taxon>50 kb inversion clade</taxon>
        <taxon>NPAAA clade</taxon>
        <taxon>indigoferoid/millettioid clade</taxon>
        <taxon>Phaseoleae</taxon>
        <taxon>Canavalia</taxon>
    </lineage>
</organism>
<dbReference type="AlphaFoldDB" id="A0AAN9M916"/>
<keyword evidence="2" id="KW-1185">Reference proteome</keyword>